<reference evidence="1" key="1">
    <citation type="journal article" date="2022" name="bioRxiv">
        <title>Sequencing and chromosome-scale assembly of the giantPleurodeles waltlgenome.</title>
        <authorList>
            <person name="Brown T."/>
            <person name="Elewa A."/>
            <person name="Iarovenko S."/>
            <person name="Subramanian E."/>
            <person name="Araus A.J."/>
            <person name="Petzold A."/>
            <person name="Susuki M."/>
            <person name="Suzuki K.-i.T."/>
            <person name="Hayashi T."/>
            <person name="Toyoda A."/>
            <person name="Oliveira C."/>
            <person name="Osipova E."/>
            <person name="Leigh N.D."/>
            <person name="Simon A."/>
            <person name="Yun M.H."/>
        </authorList>
    </citation>
    <scope>NUCLEOTIDE SEQUENCE</scope>
    <source>
        <strain evidence="1">20211129_DDA</strain>
        <tissue evidence="1">Liver</tissue>
    </source>
</reference>
<name>A0AAV7WQR0_PLEWA</name>
<comment type="caution">
    <text evidence="1">The sequence shown here is derived from an EMBL/GenBank/DDBJ whole genome shotgun (WGS) entry which is preliminary data.</text>
</comment>
<evidence type="ECO:0000313" key="2">
    <source>
        <dbReference type="Proteomes" id="UP001066276"/>
    </source>
</evidence>
<sequence length="111" mass="12418">MLGTFSLSSVGGSLFSFLTAPAVLDRFEDGYLFSGRRDHHFGVRRRTLDSALFYLVPVPPAPGLNFFRHPRPRTSDPPRRQLSSTVQRVKQAGWAVYRGPGRSFVSQPLTP</sequence>
<evidence type="ECO:0000313" key="1">
    <source>
        <dbReference type="EMBL" id="KAJ1216409.1"/>
    </source>
</evidence>
<evidence type="ECO:0008006" key="3">
    <source>
        <dbReference type="Google" id="ProtNLM"/>
    </source>
</evidence>
<organism evidence="1 2">
    <name type="scientific">Pleurodeles waltl</name>
    <name type="common">Iberian ribbed newt</name>
    <dbReference type="NCBI Taxonomy" id="8319"/>
    <lineage>
        <taxon>Eukaryota</taxon>
        <taxon>Metazoa</taxon>
        <taxon>Chordata</taxon>
        <taxon>Craniata</taxon>
        <taxon>Vertebrata</taxon>
        <taxon>Euteleostomi</taxon>
        <taxon>Amphibia</taxon>
        <taxon>Batrachia</taxon>
        <taxon>Caudata</taxon>
        <taxon>Salamandroidea</taxon>
        <taxon>Salamandridae</taxon>
        <taxon>Pleurodelinae</taxon>
        <taxon>Pleurodeles</taxon>
    </lineage>
</organism>
<keyword evidence="2" id="KW-1185">Reference proteome</keyword>
<gene>
    <name evidence="1" type="ORF">NDU88_004011</name>
</gene>
<dbReference type="Proteomes" id="UP001066276">
    <property type="component" value="Chromosome 1_1"/>
</dbReference>
<proteinExistence type="predicted"/>
<protein>
    <recommendedName>
        <fullName evidence="3">Secreted protein</fullName>
    </recommendedName>
</protein>
<dbReference type="EMBL" id="JANPWB010000001">
    <property type="protein sequence ID" value="KAJ1216409.1"/>
    <property type="molecule type" value="Genomic_DNA"/>
</dbReference>
<accession>A0AAV7WQR0</accession>
<dbReference type="AlphaFoldDB" id="A0AAV7WQR0"/>